<dbReference type="GO" id="GO:0006412">
    <property type="term" value="P:translation"/>
    <property type="evidence" value="ECO:0007669"/>
    <property type="project" value="InterPro"/>
</dbReference>
<dbReference type="Gene3D" id="6.10.250.3260">
    <property type="match status" value="1"/>
</dbReference>
<sequence>MEEDDEIMIRKVDDEANKLLHILQCLSQAIIKNRIHIRVELVMPSRYTEEFKQRVKKNDQLKAEAKATCEVISSSVPKDSP</sequence>
<gene>
    <name evidence="1" type="ORF">Tci_240396</name>
</gene>
<dbReference type="InterPro" id="IPR001147">
    <property type="entry name" value="Ribosomal_eL21"/>
</dbReference>
<keyword evidence="1" id="KW-0687">Ribonucleoprotein</keyword>
<protein>
    <submittedName>
        <fullName evidence="1">Ribosomal protein L21e</fullName>
    </submittedName>
</protein>
<keyword evidence="1" id="KW-0689">Ribosomal protein</keyword>
<reference evidence="1" key="1">
    <citation type="journal article" date="2019" name="Sci. Rep.">
        <title>Draft genome of Tanacetum cinerariifolium, the natural source of mosquito coil.</title>
        <authorList>
            <person name="Yamashiro T."/>
            <person name="Shiraishi A."/>
            <person name="Satake H."/>
            <person name="Nakayama K."/>
        </authorList>
    </citation>
    <scope>NUCLEOTIDE SEQUENCE</scope>
</reference>
<evidence type="ECO:0000313" key="1">
    <source>
        <dbReference type="EMBL" id="GEW68420.1"/>
    </source>
</evidence>
<dbReference type="GO" id="GO:0005840">
    <property type="term" value="C:ribosome"/>
    <property type="evidence" value="ECO:0007669"/>
    <property type="project" value="UniProtKB-KW"/>
</dbReference>
<dbReference type="EMBL" id="BKCJ010069143">
    <property type="protein sequence ID" value="GEW68420.1"/>
    <property type="molecule type" value="Genomic_DNA"/>
</dbReference>
<comment type="caution">
    <text evidence="1">The sequence shown here is derived from an EMBL/GenBank/DDBJ whole genome shotgun (WGS) entry which is preliminary data.</text>
</comment>
<proteinExistence type="predicted"/>
<organism evidence="1">
    <name type="scientific">Tanacetum cinerariifolium</name>
    <name type="common">Dalmatian daisy</name>
    <name type="synonym">Chrysanthemum cinerariifolium</name>
    <dbReference type="NCBI Taxonomy" id="118510"/>
    <lineage>
        <taxon>Eukaryota</taxon>
        <taxon>Viridiplantae</taxon>
        <taxon>Streptophyta</taxon>
        <taxon>Embryophyta</taxon>
        <taxon>Tracheophyta</taxon>
        <taxon>Spermatophyta</taxon>
        <taxon>Magnoliopsida</taxon>
        <taxon>eudicotyledons</taxon>
        <taxon>Gunneridae</taxon>
        <taxon>Pentapetalae</taxon>
        <taxon>asterids</taxon>
        <taxon>campanulids</taxon>
        <taxon>Asterales</taxon>
        <taxon>Asteraceae</taxon>
        <taxon>Asteroideae</taxon>
        <taxon>Anthemideae</taxon>
        <taxon>Anthemidinae</taxon>
        <taxon>Tanacetum</taxon>
    </lineage>
</organism>
<dbReference type="GO" id="GO:0003735">
    <property type="term" value="F:structural constituent of ribosome"/>
    <property type="evidence" value="ECO:0007669"/>
    <property type="project" value="InterPro"/>
</dbReference>
<dbReference type="AlphaFoldDB" id="A0A699GYT6"/>
<name>A0A699GYT6_TANCI</name>
<dbReference type="PANTHER" id="PTHR20981">
    <property type="entry name" value="60S RIBOSOMAL PROTEIN L21"/>
    <property type="match status" value="1"/>
</dbReference>
<accession>A0A699GYT6</accession>